<reference evidence="3 4" key="1">
    <citation type="journal article" date="2020" name="J. Phycol.">
        <title>Comparative genome analysis reveals Cyanidiococcus gen. nov., a new extremophilic red algal genus sister to Cyanidioschyzon (Cyanidioschyzonaceae, Rhodophyta).</title>
        <authorList>
            <person name="Liu S.-L."/>
            <person name="Chiang Y.-R."/>
            <person name="Yoon H.S."/>
            <person name="Fu H.-Y."/>
        </authorList>
    </citation>
    <scope>NUCLEOTIDE SEQUENCE [LARGE SCALE GENOMIC DNA]</scope>
    <source>
        <strain evidence="3 4">THAL066</strain>
    </source>
</reference>
<evidence type="ECO:0000313" key="3">
    <source>
        <dbReference type="EMBL" id="KAF6001698.1"/>
    </source>
</evidence>
<gene>
    <name evidence="3" type="ORF">F1559_001756</name>
</gene>
<feature type="compositionally biased region" description="Polar residues" evidence="1">
    <location>
        <begin position="107"/>
        <end position="119"/>
    </location>
</feature>
<protein>
    <submittedName>
        <fullName evidence="3">Uncharacterized protein</fullName>
    </submittedName>
</protein>
<feature type="compositionally biased region" description="Basic and acidic residues" evidence="1">
    <location>
        <begin position="122"/>
        <end position="132"/>
    </location>
</feature>
<evidence type="ECO:0000256" key="2">
    <source>
        <dbReference type="SAM" id="Phobius"/>
    </source>
</evidence>
<evidence type="ECO:0000313" key="4">
    <source>
        <dbReference type="Proteomes" id="UP000530660"/>
    </source>
</evidence>
<proteinExistence type="predicted"/>
<keyword evidence="2" id="KW-1133">Transmembrane helix</keyword>
<keyword evidence="2" id="KW-0812">Transmembrane</keyword>
<dbReference type="EMBL" id="VWRR01000013">
    <property type="protein sequence ID" value="KAF6001698.1"/>
    <property type="molecule type" value="Genomic_DNA"/>
</dbReference>
<feature type="region of interest" description="Disordered" evidence="1">
    <location>
        <begin position="103"/>
        <end position="139"/>
    </location>
</feature>
<name>A0A7J7IFA9_9RHOD</name>
<dbReference type="Proteomes" id="UP000530660">
    <property type="component" value="Unassembled WGS sequence"/>
</dbReference>
<feature type="transmembrane region" description="Helical" evidence="2">
    <location>
        <begin position="48"/>
        <end position="68"/>
    </location>
</feature>
<comment type="caution">
    <text evidence="3">The sequence shown here is derived from an EMBL/GenBank/DDBJ whole genome shotgun (WGS) entry which is preliminary data.</text>
</comment>
<keyword evidence="4" id="KW-1185">Reference proteome</keyword>
<organism evidence="3 4">
    <name type="scientific">Cyanidiococcus yangmingshanensis</name>
    <dbReference type="NCBI Taxonomy" id="2690220"/>
    <lineage>
        <taxon>Eukaryota</taxon>
        <taxon>Rhodophyta</taxon>
        <taxon>Bangiophyceae</taxon>
        <taxon>Cyanidiales</taxon>
        <taxon>Cyanidiaceae</taxon>
        <taxon>Cyanidiococcus</taxon>
    </lineage>
</organism>
<keyword evidence="2" id="KW-0472">Membrane</keyword>
<dbReference type="AlphaFoldDB" id="A0A7J7IFA9"/>
<evidence type="ECO:0000256" key="1">
    <source>
        <dbReference type="SAM" id="MobiDB-lite"/>
    </source>
</evidence>
<accession>A0A7J7IFA9</accession>
<sequence length="178" mass="20547">MQEKYLPEKEACPAAAAGAAPTVEWKSKIDILSPLTVIVFIFSQLARFVLRVLLFLMVFIGVTVFLWLRRGQMWLHELVSNFRGAAAMRLQRRQMRIHPLTVAAKQQEGTSSHTSTQLPMDQEDRSQPDHQDASPGESDWNEGLGFSWNWNFGYALSSLLRIDFSRCWFLLWRFGSRR</sequence>